<name>A0A1C3IVN5_9VIBR</name>
<dbReference type="RefSeq" id="WP_065679511.1">
    <property type="nucleotide sequence ID" value="NZ_AP025460.1"/>
</dbReference>
<evidence type="ECO:0000313" key="2">
    <source>
        <dbReference type="Proteomes" id="UP000092876"/>
    </source>
</evidence>
<protein>
    <submittedName>
        <fullName evidence="1">Phage tail tube protein</fullName>
    </submittedName>
</protein>
<evidence type="ECO:0000313" key="1">
    <source>
        <dbReference type="EMBL" id="SBS65483.1"/>
    </source>
</evidence>
<dbReference type="EMBL" id="FLQP01000039">
    <property type="protein sequence ID" value="SBS65483.1"/>
    <property type="molecule type" value="Genomic_DNA"/>
</dbReference>
<reference evidence="2" key="1">
    <citation type="submission" date="2016-06" db="EMBL/GenBank/DDBJ databases">
        <authorList>
            <person name="Rodrigo-Torres Lidia"/>
            <person name="Arahal R.David."/>
        </authorList>
    </citation>
    <scope>NUCLEOTIDE SEQUENCE [LARGE SCALE GENOMIC DNA]</scope>
    <source>
        <strain evidence="2">CECT 7223</strain>
    </source>
</reference>
<gene>
    <name evidence="1" type="ORF">VAT7223_02722</name>
</gene>
<dbReference type="AlphaFoldDB" id="A0A1C3IVN5"/>
<sequence>MGTKITSRAVLNAGSLGRLPLKEGAEFGMGNMKRETVMGDDGPLGFSEQFSDAPFIKCTIIHAQDTDEKAIADFVGEDITLETNTSRAYTLKGAWTVDPLTVAVKDGQLEVVFNGDELIPQ</sequence>
<accession>A0A1C3IVN5</accession>
<dbReference type="GeneID" id="94231702"/>
<dbReference type="Pfam" id="PF10618">
    <property type="entry name" value="Tail_tube"/>
    <property type="match status" value="1"/>
</dbReference>
<dbReference type="InterPro" id="IPR019596">
    <property type="entry name" value="Phage_Mu_GpM_tail_tub"/>
</dbReference>
<dbReference type="Proteomes" id="UP000092876">
    <property type="component" value="Unassembled WGS sequence"/>
</dbReference>
<organism evidence="1 2">
    <name type="scientific">Vibrio atlanticus</name>
    <dbReference type="NCBI Taxonomy" id="693153"/>
    <lineage>
        <taxon>Bacteria</taxon>
        <taxon>Pseudomonadati</taxon>
        <taxon>Pseudomonadota</taxon>
        <taxon>Gammaproteobacteria</taxon>
        <taxon>Vibrionales</taxon>
        <taxon>Vibrionaceae</taxon>
        <taxon>Vibrio</taxon>
    </lineage>
</organism>
<proteinExistence type="predicted"/>